<organism evidence="1 2">
    <name type="scientific">Acaryochloris marina (strain MBIC 11017)</name>
    <dbReference type="NCBI Taxonomy" id="329726"/>
    <lineage>
        <taxon>Bacteria</taxon>
        <taxon>Bacillati</taxon>
        <taxon>Cyanobacteriota</taxon>
        <taxon>Cyanophyceae</taxon>
        <taxon>Acaryochloridales</taxon>
        <taxon>Acaryochloridaceae</taxon>
        <taxon>Acaryochloris</taxon>
    </lineage>
</organism>
<dbReference type="Proteomes" id="UP000000268">
    <property type="component" value="Chromosome"/>
</dbReference>
<protein>
    <submittedName>
        <fullName evidence="1">Uncharacterized protein</fullName>
    </submittedName>
</protein>
<name>B0C238_ACAM1</name>
<dbReference type="AlphaFoldDB" id="B0C238"/>
<proteinExistence type="predicted"/>
<gene>
    <name evidence="1" type="ordered locus">AM1_2329</name>
</gene>
<evidence type="ECO:0000313" key="1">
    <source>
        <dbReference type="EMBL" id="ABW27339.1"/>
    </source>
</evidence>
<evidence type="ECO:0000313" key="2">
    <source>
        <dbReference type="Proteomes" id="UP000000268"/>
    </source>
</evidence>
<dbReference type="EMBL" id="CP000828">
    <property type="protein sequence ID" value="ABW27339.1"/>
    <property type="molecule type" value="Genomic_DNA"/>
</dbReference>
<dbReference type="STRING" id="329726.AM1_2329"/>
<dbReference type="KEGG" id="amr:AM1_2329"/>
<accession>B0C238</accession>
<keyword evidence="2" id="KW-1185">Reference proteome</keyword>
<reference evidence="1 2" key="1">
    <citation type="journal article" date="2008" name="Proc. Natl. Acad. Sci. U.S.A.">
        <title>Niche adaptation and genome expansion in the chlorophyll d-producing cyanobacterium Acaryochloris marina.</title>
        <authorList>
            <person name="Swingley W.D."/>
            <person name="Chen M."/>
            <person name="Cheung P.C."/>
            <person name="Conrad A.L."/>
            <person name="Dejesa L.C."/>
            <person name="Hao J."/>
            <person name="Honchak B.M."/>
            <person name="Karbach L.E."/>
            <person name="Kurdoglu A."/>
            <person name="Lahiri S."/>
            <person name="Mastrian S.D."/>
            <person name="Miyashita H."/>
            <person name="Page L."/>
            <person name="Ramakrishna P."/>
            <person name="Satoh S."/>
            <person name="Sattley W.M."/>
            <person name="Shimada Y."/>
            <person name="Taylor H.L."/>
            <person name="Tomo T."/>
            <person name="Tsuchiya T."/>
            <person name="Wang Z.T."/>
            <person name="Raymond J."/>
            <person name="Mimuro M."/>
            <person name="Blankenship R.E."/>
            <person name="Touchman J.W."/>
        </authorList>
    </citation>
    <scope>NUCLEOTIDE SEQUENCE [LARGE SCALE GENOMIC DNA]</scope>
    <source>
        <strain evidence="2">MBIC 11017</strain>
    </source>
</reference>
<sequence length="67" mass="8037">MLDGLLLLSEQVFRTRYKRESRKSAPVLLFDLSEAEELDWLTDYFRIIENYYSNTLRSEKALLLYLS</sequence>
<dbReference type="HOGENOM" id="CLU_2802490_0_0_3"/>